<accession>H8YVK7</accession>
<organism evidence="1 2">
    <name type="scientific">Thiorhodovibrio frisius</name>
    <dbReference type="NCBI Taxonomy" id="631362"/>
    <lineage>
        <taxon>Bacteria</taxon>
        <taxon>Pseudomonadati</taxon>
        <taxon>Pseudomonadota</taxon>
        <taxon>Gammaproteobacteria</taxon>
        <taxon>Chromatiales</taxon>
        <taxon>Chromatiaceae</taxon>
        <taxon>Thiorhodovibrio</taxon>
    </lineage>
</organism>
<dbReference type="Pfam" id="PF05930">
    <property type="entry name" value="Phage_AlpA"/>
    <property type="match status" value="1"/>
</dbReference>
<dbReference type="Proteomes" id="UP000002964">
    <property type="component" value="Unassembled WGS sequence"/>
</dbReference>
<gene>
    <name evidence="1" type="ORF">Thi970DRAFT_00082</name>
</gene>
<sequence>MGYRLLRLPAVTDRTGQSRSRLYALIAKGLFVRPIALSPRTVAWPEHEIDQLIAARIRGVSQEELSLLVDQLHTLRSSVGLNAKDHQEVSVITST</sequence>
<reference evidence="1 2" key="2">
    <citation type="submission" date="2011-11" db="EMBL/GenBank/DDBJ databases">
        <authorList>
            <consortium name="US DOE Joint Genome Institute"/>
            <person name="Lucas S."/>
            <person name="Han J."/>
            <person name="Lapidus A."/>
            <person name="Cheng J.-F."/>
            <person name="Goodwin L."/>
            <person name="Pitluck S."/>
            <person name="Peters L."/>
            <person name="Ovchinnikova G."/>
            <person name="Zhang X."/>
            <person name="Detter J.C."/>
            <person name="Han C."/>
            <person name="Tapia R."/>
            <person name="Land M."/>
            <person name="Hauser L."/>
            <person name="Kyrpides N."/>
            <person name="Ivanova N."/>
            <person name="Pagani I."/>
            <person name="Vogl K."/>
            <person name="Liu Z."/>
            <person name="Overmann J."/>
            <person name="Frigaard N.-U."/>
            <person name="Bryant D."/>
            <person name="Woyke T."/>
        </authorList>
    </citation>
    <scope>NUCLEOTIDE SEQUENCE [LARGE SCALE GENOMIC DNA]</scope>
    <source>
        <strain evidence="1 2">970</strain>
    </source>
</reference>
<dbReference type="AlphaFoldDB" id="H8YVK7"/>
<evidence type="ECO:0000313" key="1">
    <source>
        <dbReference type="EMBL" id="EIC23947.1"/>
    </source>
</evidence>
<dbReference type="STRING" id="631362.Thi970DRAFT_00082"/>
<dbReference type="HOGENOM" id="CLU_140176_5_3_6"/>
<proteinExistence type="predicted"/>
<dbReference type="RefSeq" id="WP_009146570.1">
    <property type="nucleotide sequence ID" value="NZ_CP121471.1"/>
</dbReference>
<name>H8YVK7_9GAMM</name>
<dbReference type="InterPro" id="IPR010260">
    <property type="entry name" value="AlpA"/>
</dbReference>
<protein>
    <submittedName>
        <fullName evidence="1">Putative transcriptional regulator</fullName>
    </submittedName>
</protein>
<dbReference type="Gene3D" id="1.10.238.160">
    <property type="match status" value="1"/>
</dbReference>
<evidence type="ECO:0000313" key="2">
    <source>
        <dbReference type="Proteomes" id="UP000002964"/>
    </source>
</evidence>
<dbReference type="eggNOG" id="COG3311">
    <property type="taxonomic scope" value="Bacteria"/>
</dbReference>
<reference evidence="2" key="1">
    <citation type="submission" date="2011-06" db="EMBL/GenBank/DDBJ databases">
        <authorList>
            <consortium name="US DOE Joint Genome Institute (JGI-PGF)"/>
            <person name="Lucas S."/>
            <person name="Han J."/>
            <person name="Lapidus A."/>
            <person name="Cheng J.-F."/>
            <person name="Goodwin L."/>
            <person name="Pitluck S."/>
            <person name="Peters L."/>
            <person name="Land M.L."/>
            <person name="Hauser L."/>
            <person name="Vogl K."/>
            <person name="Liu Z."/>
            <person name="Overmann J."/>
            <person name="Frigaard N.-U."/>
            <person name="Bryant D.A."/>
            <person name="Woyke T.J."/>
        </authorList>
    </citation>
    <scope>NUCLEOTIDE SEQUENCE [LARGE SCALE GENOMIC DNA]</scope>
    <source>
        <strain evidence="2">970</strain>
    </source>
</reference>
<keyword evidence="2" id="KW-1185">Reference proteome</keyword>
<dbReference type="EMBL" id="JH603163">
    <property type="protein sequence ID" value="EIC23947.1"/>
    <property type="molecule type" value="Genomic_DNA"/>
</dbReference>
<dbReference type="OrthoDB" id="8455288at2"/>